<proteinExistence type="predicted"/>
<protein>
    <submittedName>
        <fullName evidence="1">Uncharacterized protein</fullName>
    </submittedName>
</protein>
<dbReference type="EMBL" id="WKOD01000019">
    <property type="protein sequence ID" value="MSA68841.1"/>
    <property type="molecule type" value="Genomic_DNA"/>
</dbReference>
<gene>
    <name evidence="1" type="ORF">GKC89_07055</name>
</gene>
<accession>A0A6A8H7F7</accession>
<dbReference type="AlphaFoldDB" id="A0A6A8H7F7"/>
<name>A0A6A8H7F7_9LACO</name>
<reference evidence="1" key="1">
    <citation type="journal article" date="2019" name="Nat. Med.">
        <title>A library of human gut bacterial isolates paired with longitudinal multiomics data enables mechanistic microbiome research.</title>
        <authorList>
            <person name="Poyet M."/>
            <person name="Groussin M."/>
            <person name="Gibbons S.M."/>
            <person name="Avila-Pacheco J."/>
            <person name="Jiang X."/>
            <person name="Kearney S.M."/>
            <person name="Perrotta A.R."/>
            <person name="Berdy B."/>
            <person name="Zhao S."/>
            <person name="Lieberman T.D."/>
            <person name="Swanson P.K."/>
            <person name="Smith M."/>
            <person name="Roesemann S."/>
            <person name="Alexander J.E."/>
            <person name="Rich S.A."/>
            <person name="Livny J."/>
            <person name="Vlamakis H."/>
            <person name="Clish C."/>
            <person name="Bullock K."/>
            <person name="Deik A."/>
            <person name="Scott J."/>
            <person name="Pierce K.A."/>
            <person name="Xavier R.J."/>
            <person name="Alm E.J."/>
        </authorList>
    </citation>
    <scope>NUCLEOTIDE SEQUENCE</scope>
    <source>
        <strain evidence="1">BIOML-A18</strain>
    </source>
</reference>
<organism evidence="1">
    <name type="scientific">Ligilactobacillus ruminis</name>
    <dbReference type="NCBI Taxonomy" id="1623"/>
    <lineage>
        <taxon>Bacteria</taxon>
        <taxon>Bacillati</taxon>
        <taxon>Bacillota</taxon>
        <taxon>Bacilli</taxon>
        <taxon>Lactobacillales</taxon>
        <taxon>Lactobacillaceae</taxon>
        <taxon>Ligilactobacillus</taxon>
    </lineage>
</organism>
<evidence type="ECO:0000313" key="1">
    <source>
        <dbReference type="EMBL" id="MSA68841.1"/>
    </source>
</evidence>
<comment type="caution">
    <text evidence="1">The sequence shown here is derived from an EMBL/GenBank/DDBJ whole genome shotgun (WGS) entry which is preliminary data.</text>
</comment>
<sequence length="126" mass="14192">MEHLSVKPGPKRLNFYGQTAIFDHFVRNRHFSSEPFTDRRPIFIDVSVNGSDFVKCSTRSISTSRRDYGQSAVLELFVRKNKQKLAAIAHPGPRGGKSRQKPSKMSEICLPTRSKSALAEAKVDKD</sequence>